<feature type="signal peptide" evidence="1">
    <location>
        <begin position="1"/>
        <end position="18"/>
    </location>
</feature>
<dbReference type="Proteomes" id="UP000241440">
    <property type="component" value="Unassembled WGS sequence"/>
</dbReference>
<evidence type="ECO:0000313" key="2">
    <source>
        <dbReference type="EMBL" id="PSX04738.1"/>
    </source>
</evidence>
<dbReference type="AlphaFoldDB" id="A0A855S7E6"/>
<feature type="chain" id="PRO_5033026846" evidence="1">
    <location>
        <begin position="19"/>
        <end position="170"/>
    </location>
</feature>
<evidence type="ECO:0000313" key="3">
    <source>
        <dbReference type="Proteomes" id="UP000241440"/>
    </source>
</evidence>
<comment type="caution">
    <text evidence="2">The sequence shown here is derived from an EMBL/GenBank/DDBJ whole genome shotgun (WGS) entry which is preliminary data.</text>
</comment>
<dbReference type="RefSeq" id="WP_045082174.1">
    <property type="nucleotide sequence ID" value="NZ_JZSX01000001.1"/>
</dbReference>
<gene>
    <name evidence="2" type="ORF">C0W41_20010</name>
</gene>
<reference evidence="2 3" key="1">
    <citation type="submission" date="2018-01" db="EMBL/GenBank/DDBJ databases">
        <title>Whole genome sequencing of Histamine producing bacteria.</title>
        <authorList>
            <person name="Butler K."/>
        </authorList>
    </citation>
    <scope>NUCLEOTIDE SEQUENCE [LARGE SCALE GENOMIC DNA]</scope>
    <source>
        <strain evidence="2 3">A2-1</strain>
    </source>
</reference>
<keyword evidence="1" id="KW-0732">Signal</keyword>
<dbReference type="EMBL" id="PYOY01000016">
    <property type="protein sequence ID" value="PSX04738.1"/>
    <property type="molecule type" value="Genomic_DNA"/>
</dbReference>
<organism evidence="2 3">
    <name type="scientific">Photobacterium angustum</name>
    <dbReference type="NCBI Taxonomy" id="661"/>
    <lineage>
        <taxon>Bacteria</taxon>
        <taxon>Pseudomonadati</taxon>
        <taxon>Pseudomonadota</taxon>
        <taxon>Gammaproteobacteria</taxon>
        <taxon>Vibrionales</taxon>
        <taxon>Vibrionaceae</taxon>
        <taxon>Photobacterium</taxon>
    </lineage>
</organism>
<proteinExistence type="predicted"/>
<protein>
    <submittedName>
        <fullName evidence="2">Uncharacterized protein</fullName>
    </submittedName>
</protein>
<evidence type="ECO:0000256" key="1">
    <source>
        <dbReference type="SAM" id="SignalP"/>
    </source>
</evidence>
<sequence>MIKGIWLLLLLTSSSVYAAPTIFGMTLGEMSEKELKAKYNVNLTGKNKYSEGNMYSVPVSSINFEGLQEVTAIFSSDGKLLAVLTSFPKDKFDYLKNTLGGKYKLVSKQIPFVGNKKATFRDGVTEISLNAPHLSFTMSMNYINDDLMKAFNSKSQSEAKEKQQNEASQL</sequence>
<name>A0A855S7E6_PHOAN</name>
<dbReference type="GeneID" id="61230371"/>
<accession>A0A855S7E6</accession>